<evidence type="ECO:0000313" key="1">
    <source>
        <dbReference type="EMBL" id="KHD05997.1"/>
    </source>
</evidence>
<protein>
    <recommendedName>
        <fullName evidence="3">Toprim domain-containing protein</fullName>
    </recommendedName>
</protein>
<dbReference type="EMBL" id="JSZA02000023">
    <property type="protein sequence ID" value="KHD05997.1"/>
    <property type="molecule type" value="Genomic_DNA"/>
</dbReference>
<gene>
    <name evidence="1" type="ORF">PN36_07940</name>
</gene>
<dbReference type="AlphaFoldDB" id="A0A0A6P6F6"/>
<accession>A0A0A6P6F6</accession>
<dbReference type="Proteomes" id="UP000030428">
    <property type="component" value="Unassembled WGS sequence"/>
</dbReference>
<name>A0A0A6P6F6_9GAMM</name>
<comment type="caution">
    <text evidence="1">The sequence shown here is derived from an EMBL/GenBank/DDBJ whole genome shotgun (WGS) entry which is preliminary data.</text>
</comment>
<reference evidence="1 2" key="1">
    <citation type="journal article" date="2016" name="Front. Microbiol.">
        <title>Single-Cell (Meta-)Genomics of a Dimorphic Candidatus Thiomargarita nelsonii Reveals Genomic Plasticity.</title>
        <authorList>
            <person name="Flood B.E."/>
            <person name="Fliss P."/>
            <person name="Jones D.S."/>
            <person name="Dick G.J."/>
            <person name="Jain S."/>
            <person name="Kaster A.K."/>
            <person name="Winkel M."/>
            <person name="Mussmann M."/>
            <person name="Bailey J."/>
        </authorList>
    </citation>
    <scope>NUCLEOTIDE SEQUENCE [LARGE SCALE GENOMIC DNA]</scope>
    <source>
        <strain evidence="1">Hydrate Ridge</strain>
    </source>
</reference>
<organism evidence="1 2">
    <name type="scientific">Candidatus Thiomargarita nelsonii</name>
    <dbReference type="NCBI Taxonomy" id="1003181"/>
    <lineage>
        <taxon>Bacteria</taxon>
        <taxon>Pseudomonadati</taxon>
        <taxon>Pseudomonadota</taxon>
        <taxon>Gammaproteobacteria</taxon>
        <taxon>Thiotrichales</taxon>
        <taxon>Thiotrichaceae</taxon>
        <taxon>Thiomargarita</taxon>
    </lineage>
</organism>
<evidence type="ECO:0000313" key="2">
    <source>
        <dbReference type="Proteomes" id="UP000030428"/>
    </source>
</evidence>
<sequence>MNDELIRTELRRAYGIEIPYLKCDGRWHSFNDPSYKRYKNNKGSYIVNMQPNGELVFVGHSHWPSSALPLQGMDSITIRSWDLKKDDIDQDDTQQCDHEWAQWLQQREAQKCACAEKIKSVSLKAQSDLKRFRPVTDTSPYLTKKGIPPLGDIRQGYDWDGTPFITVPAFKFTGKGKAKKPAKKKLVGYQRIYDDGSKKFQQGFSPSGAFFQLGEIPQDPEDVRINIVEGYSTAVSTRQGEDEKQPVVCAFNAGNLPAVAKAIRKQYPNHEIVGRGDHDQWPNANGVASHTGYKKMREAMNAIEGEFTMPDFDELICAGVTGKDCKPTDYNDLHKLAGMEELKRQLKEGRRIPQKVEPLKFYPSVKAAGESLSDHICGFLSRVKQAIFGTFSKIVKATASLGKTWRVCTVASQYPDLQGAMYVPSHLLALEVEGEFKKNGVNAKAIRGRGVYCKKREAAEQIAKLGGHGKVEKLLCCNGENKCIHFHGCPYLDQFNSQPDVVILQHAHLPLFVSKREKQLYRNGEHPDYICIDESFVNEFVAASFVDRDAFYECEQIPEELRKLILEALDWGRPLLKNLRDAGYKGEDLLKVAQKLPDHSPSLSDISPEQSLETQLEKLGKKKLGTYLKKPLKLIAEELEATEHDYCMRVHLVGSTAERKLQIYSHWLKPFTRNKTGKQLNPQPGMTGFIPTLVIDASAQPTLIRKLLGEFDEVPMVEINAKRNAHVTQLISSQVSTTSLRKNDGYIDDVAKIATDAAKKGDQVMIIGPQEFTGNENKDIQAHDKLLPVTRQFESQIQLGHFNAIRGSNKYKDCNTGIVFSRNQPPTYAVENIARAFFGLDAEEIRFGSEKLPLAYNMSDGTQEYCNVWQMKDDRCQMFLNSMREEETLQAIDRLRLVHHSGLPKKLVVLSNVPLPGLIVDELITTREIRNTSIVDKGDVMRKHLFLNKGAPLVMSLSPKFLHRQLDGLGMGQLFKNVKAVENWVVRNPSHRIEEVLLSSEGFKIPVRTVSYRVKGRGGKSMRVITAATDRETELLLSKLHGGEVSIEGGVVGNPSREILNPLFLTGDDVLAGKGEEKPIWEWLFMRVIKILSTIDVPNLSPYDVIFDVPT</sequence>
<proteinExistence type="predicted"/>
<evidence type="ECO:0008006" key="3">
    <source>
        <dbReference type="Google" id="ProtNLM"/>
    </source>
</evidence>
<keyword evidence="2" id="KW-1185">Reference proteome</keyword>